<evidence type="ECO:0000313" key="2">
    <source>
        <dbReference type="Proteomes" id="UP000198706"/>
    </source>
</evidence>
<dbReference type="Pfam" id="PF14070">
    <property type="entry name" value="YjfB_motility"/>
    <property type="match status" value="1"/>
</dbReference>
<organism evidence="1 2">
    <name type="scientific">Pseudomonas indica</name>
    <dbReference type="NCBI Taxonomy" id="137658"/>
    <lineage>
        <taxon>Bacteria</taxon>
        <taxon>Pseudomonadati</taxon>
        <taxon>Pseudomonadota</taxon>
        <taxon>Gammaproteobacteria</taxon>
        <taxon>Pseudomonadales</taxon>
        <taxon>Pseudomonadaceae</taxon>
        <taxon>Pseudomonas</taxon>
    </lineage>
</organism>
<name>A0A1G9CX36_9PSED</name>
<dbReference type="RefSeq" id="WP_084336242.1">
    <property type="nucleotide sequence ID" value="NZ_FNFD01000008.1"/>
</dbReference>
<protein>
    <submittedName>
        <fullName evidence="1">Putative motility protein</fullName>
    </submittedName>
</protein>
<dbReference type="InterPro" id="IPR025906">
    <property type="entry name" value="YjfB_motility"/>
</dbReference>
<dbReference type="EMBL" id="FNFD01000008">
    <property type="protein sequence ID" value="SDK56210.1"/>
    <property type="molecule type" value="Genomic_DNA"/>
</dbReference>
<keyword evidence="2" id="KW-1185">Reference proteome</keyword>
<dbReference type="STRING" id="137658.SAMN05216186_10877"/>
<proteinExistence type="predicted"/>
<dbReference type="AlphaFoldDB" id="A0A1G9CX36"/>
<dbReference type="Proteomes" id="UP000198706">
    <property type="component" value="Unassembled WGS sequence"/>
</dbReference>
<evidence type="ECO:0000313" key="1">
    <source>
        <dbReference type="EMBL" id="SDK56210.1"/>
    </source>
</evidence>
<accession>A0A1G9CX36</accession>
<gene>
    <name evidence="1" type="ORF">SAMN05216186_10877</name>
</gene>
<sequence>MEISSLTSAFTAATAAQLAMETSVQVLDKALDVQALSALALIEALPPLPSGANPPNLGNFIDTTA</sequence>
<reference evidence="1 2" key="1">
    <citation type="submission" date="2016-10" db="EMBL/GenBank/DDBJ databases">
        <authorList>
            <person name="de Groot N.N."/>
        </authorList>
    </citation>
    <scope>NUCLEOTIDE SEQUENCE [LARGE SCALE GENOMIC DNA]</scope>
    <source>
        <strain evidence="1 2">JCM 21544</strain>
    </source>
</reference>